<gene>
    <name evidence="2" type="ORF">ACFOHH_00565</name>
</gene>
<dbReference type="EMBL" id="JBHRSP010000001">
    <property type="protein sequence ID" value="MFC3071591.1"/>
    <property type="molecule type" value="Genomic_DNA"/>
</dbReference>
<reference evidence="3" key="1">
    <citation type="journal article" date="2019" name="Int. J. Syst. Evol. Microbiol.">
        <title>The Global Catalogue of Microorganisms (GCM) 10K type strain sequencing project: providing services to taxonomists for standard genome sequencing and annotation.</title>
        <authorList>
            <consortium name="The Broad Institute Genomics Platform"/>
            <consortium name="The Broad Institute Genome Sequencing Center for Infectious Disease"/>
            <person name="Wu L."/>
            <person name="Ma J."/>
        </authorList>
    </citation>
    <scope>NUCLEOTIDE SEQUENCE [LARGE SCALE GENOMIC DNA]</scope>
    <source>
        <strain evidence="3">KCTC 52677</strain>
    </source>
</reference>
<proteinExistence type="predicted"/>
<dbReference type="SMART" id="SM00530">
    <property type="entry name" value="HTH_XRE"/>
    <property type="match status" value="1"/>
</dbReference>
<dbReference type="SUPFAM" id="SSF47413">
    <property type="entry name" value="lambda repressor-like DNA-binding domains"/>
    <property type="match status" value="1"/>
</dbReference>
<evidence type="ECO:0000313" key="3">
    <source>
        <dbReference type="Proteomes" id="UP001595377"/>
    </source>
</evidence>
<evidence type="ECO:0000313" key="2">
    <source>
        <dbReference type="EMBL" id="MFC3071591.1"/>
    </source>
</evidence>
<organism evidence="2 3">
    <name type="scientific">Shinella pollutisoli</name>
    <dbReference type="NCBI Taxonomy" id="2250594"/>
    <lineage>
        <taxon>Bacteria</taxon>
        <taxon>Pseudomonadati</taxon>
        <taxon>Pseudomonadota</taxon>
        <taxon>Alphaproteobacteria</taxon>
        <taxon>Hyphomicrobiales</taxon>
        <taxon>Rhizobiaceae</taxon>
        <taxon>Shinella</taxon>
    </lineage>
</organism>
<evidence type="ECO:0000259" key="1">
    <source>
        <dbReference type="PROSITE" id="PS50943"/>
    </source>
</evidence>
<comment type="caution">
    <text evidence="2">The sequence shown here is derived from an EMBL/GenBank/DDBJ whole genome shotgun (WGS) entry which is preliminary data.</text>
</comment>
<name>A0ABV7D9M5_9HYPH</name>
<protein>
    <submittedName>
        <fullName evidence="2">Helix-turn-helix domain-containing protein</fullName>
    </submittedName>
</protein>
<sequence length="105" mass="11762">MSRKFIPVEEAFAEWRKDPEYMAEYDALEEEFALASALIRARGEADMTQEEVAKAMGTTQAVVARLESGRTMPSTRTLQRFAKATKSRLRISFEPDTSDSAPAGR</sequence>
<dbReference type="CDD" id="cd00093">
    <property type="entry name" value="HTH_XRE"/>
    <property type="match status" value="1"/>
</dbReference>
<dbReference type="PROSITE" id="PS50943">
    <property type="entry name" value="HTH_CROC1"/>
    <property type="match status" value="1"/>
</dbReference>
<dbReference type="RefSeq" id="WP_166956369.1">
    <property type="nucleotide sequence ID" value="NZ_JANFDG010000016.1"/>
</dbReference>
<keyword evidence="3" id="KW-1185">Reference proteome</keyword>
<dbReference type="InterPro" id="IPR001387">
    <property type="entry name" value="Cro/C1-type_HTH"/>
</dbReference>
<dbReference type="InterPro" id="IPR010982">
    <property type="entry name" value="Lambda_DNA-bd_dom_sf"/>
</dbReference>
<dbReference type="Pfam" id="PF01381">
    <property type="entry name" value="HTH_3"/>
    <property type="match status" value="1"/>
</dbReference>
<accession>A0ABV7D9M5</accession>
<feature type="domain" description="HTH cro/C1-type" evidence="1">
    <location>
        <begin position="38"/>
        <end position="92"/>
    </location>
</feature>
<dbReference type="Proteomes" id="UP001595377">
    <property type="component" value="Unassembled WGS sequence"/>
</dbReference>
<dbReference type="Gene3D" id="1.10.260.40">
    <property type="entry name" value="lambda repressor-like DNA-binding domains"/>
    <property type="match status" value="1"/>
</dbReference>